<keyword evidence="2" id="KW-0805">Transcription regulation</keyword>
<feature type="compositionally biased region" description="Polar residues" evidence="6">
    <location>
        <begin position="256"/>
        <end position="274"/>
    </location>
</feature>
<feature type="region of interest" description="Disordered" evidence="6">
    <location>
        <begin position="122"/>
        <end position="146"/>
    </location>
</feature>
<dbReference type="SMART" id="SM00066">
    <property type="entry name" value="GAL4"/>
    <property type="match status" value="1"/>
</dbReference>
<dbReference type="InterPro" id="IPR007219">
    <property type="entry name" value="XnlR_reg_dom"/>
</dbReference>
<sequence>MASAERNGGLLKTLVGEPKRKSNTQHTMKRVSRACLHCRQRKSRCDFPPTLAPYWLLAFGPLDLALTAIDNRDSSGNPGSPPCQRCIRDSRDCVLGSSNRGGRRIRKKPLEVKVDSAAAAAAATATAPTATTATTATTSTSSTTTNTTAAAAPFTTTSNAPHAVAVSRTKSLHLNAAAIPITAGPHPFPPQYPLHPSMTSESPTVDSIHMKDDDDDDDDDLVPIAESSFSHGVLQNPSDAWQCLTNVAQDDDGSFYKSTSPYNSESRRSIQGNGPDNGMAHAQDSPPSIESYRLVKNGSMTGDQVWDLVVHYAENFHPYLPLVPRKFFGRKNLGHFAKEERHLLTAILTIASKNRIQEPHIHEVCSGYMHELISGVAAGAPCEVEAVEALLLIAEWEPPGLQPRIKTIGRGEENRAAWMHVGLALRSGYFLGLERTSFRTDSGGDLQAIHRRRLAWASCYVSDRLISVRIGRAFWSRGPGPMTGLVSDDFPSLQPLTAGDEDYSKIFQATLDLTQLYGNVHDVLYSGMRTSSQMMLMGDYVKYVDDFRIAIDRWHDRWGNISCSPEIKVTLQMQSVYLSLYTNAFAFQAAISQTLSSKPKCTARMQREYLRATFSDVASMQDSRFIYSSVRSAKEYLRILNTSVNPERHLRYLPLRYYLYGTYAAVFLYKAHSFGVISRGEQFEIREMIRETMNRLRRASAGPDKTGTRYALLLERLWFKQSLSTPDLGPRRNTDMSIRASTNGSTETTATQVSPTNDFSWLDLEAVGDFVLGNPIAGGNIIDLSAYVHDPHAAYTNGTPCPIWSVDPNGNLLF</sequence>
<dbReference type="InterPro" id="IPR036864">
    <property type="entry name" value="Zn2-C6_fun-type_DNA-bd_sf"/>
</dbReference>
<dbReference type="SMART" id="SM00906">
    <property type="entry name" value="Fungal_trans"/>
    <property type="match status" value="1"/>
</dbReference>
<keyword evidence="5" id="KW-0539">Nucleus</keyword>
<dbReference type="OrthoDB" id="5818554at2759"/>
<dbReference type="CDD" id="cd00067">
    <property type="entry name" value="GAL4"/>
    <property type="match status" value="1"/>
</dbReference>
<feature type="domain" description="Xylanolytic transcriptional activator regulatory" evidence="8">
    <location>
        <begin position="417"/>
        <end position="501"/>
    </location>
</feature>
<dbReference type="CDD" id="cd12148">
    <property type="entry name" value="fungal_TF_MHR"/>
    <property type="match status" value="1"/>
</dbReference>
<evidence type="ECO:0000256" key="3">
    <source>
        <dbReference type="ARBA" id="ARBA00023125"/>
    </source>
</evidence>
<gene>
    <name evidence="9" type="ORF">CPC735_009760</name>
</gene>
<keyword evidence="4" id="KW-0804">Transcription</keyword>
<dbReference type="PANTHER" id="PTHR31644:SF1">
    <property type="entry name" value="ZN(II)2CYS6 TRANSCRIPTION FACTOR (EUROFUNG)"/>
    <property type="match status" value="1"/>
</dbReference>
<dbReference type="HOGENOM" id="CLU_012590_1_0_1"/>
<evidence type="ECO:0000313" key="10">
    <source>
        <dbReference type="Proteomes" id="UP000009084"/>
    </source>
</evidence>
<dbReference type="EMBL" id="ACFW01000030">
    <property type="protein sequence ID" value="EER26800.1"/>
    <property type="molecule type" value="Genomic_DNA"/>
</dbReference>
<keyword evidence="3" id="KW-0238">DNA-binding</keyword>
<accession>C5PAN8</accession>
<feature type="region of interest" description="Disordered" evidence="6">
    <location>
        <begin position="1"/>
        <end position="28"/>
    </location>
</feature>
<dbReference type="VEuPathDB" id="FungiDB:CPC735_009760"/>
<evidence type="ECO:0000256" key="1">
    <source>
        <dbReference type="ARBA" id="ARBA00022723"/>
    </source>
</evidence>
<evidence type="ECO:0000256" key="5">
    <source>
        <dbReference type="ARBA" id="ARBA00023242"/>
    </source>
</evidence>
<evidence type="ECO:0000256" key="4">
    <source>
        <dbReference type="ARBA" id="ARBA00023163"/>
    </source>
</evidence>
<evidence type="ECO:0000256" key="2">
    <source>
        <dbReference type="ARBA" id="ARBA00023015"/>
    </source>
</evidence>
<evidence type="ECO:0000256" key="6">
    <source>
        <dbReference type="SAM" id="MobiDB-lite"/>
    </source>
</evidence>
<dbReference type="GO" id="GO:0008270">
    <property type="term" value="F:zinc ion binding"/>
    <property type="evidence" value="ECO:0007669"/>
    <property type="project" value="InterPro"/>
</dbReference>
<proteinExistence type="predicted"/>
<dbReference type="GO" id="GO:0003677">
    <property type="term" value="F:DNA binding"/>
    <property type="evidence" value="ECO:0007669"/>
    <property type="project" value="UniProtKB-KW"/>
</dbReference>
<evidence type="ECO:0000313" key="9">
    <source>
        <dbReference type="EMBL" id="EER26800.1"/>
    </source>
</evidence>
<dbReference type="GO" id="GO:0005634">
    <property type="term" value="C:nucleus"/>
    <property type="evidence" value="ECO:0007669"/>
    <property type="project" value="TreeGrafter"/>
</dbReference>
<dbReference type="Gene3D" id="4.10.240.10">
    <property type="entry name" value="Zn(2)-C6 fungal-type DNA-binding domain"/>
    <property type="match status" value="1"/>
</dbReference>
<feature type="domain" description="Zn(2)-C6 fungal-type" evidence="7">
    <location>
        <begin position="29"/>
        <end position="104"/>
    </location>
</feature>
<keyword evidence="1" id="KW-0479">Metal-binding</keyword>
<dbReference type="InterPro" id="IPR001138">
    <property type="entry name" value="Zn2Cys6_DnaBD"/>
</dbReference>
<dbReference type="GO" id="GO:0006351">
    <property type="term" value="P:DNA-templated transcription"/>
    <property type="evidence" value="ECO:0007669"/>
    <property type="project" value="InterPro"/>
</dbReference>
<dbReference type="PANTHER" id="PTHR31644">
    <property type="entry name" value="TRANSCRIPTIONAL ACTIVATOR ARO80-RELATED"/>
    <property type="match status" value="1"/>
</dbReference>
<comment type="caution">
    <text evidence="9">The sequence shown here is derived from an EMBL/GenBank/DDBJ whole genome shotgun (WGS) entry which is preliminary data.</text>
</comment>
<name>C5PAN8_COCP7</name>
<protein>
    <submittedName>
        <fullName evidence="9">Nitrogen assimilation transcription regulator, putative</fullName>
    </submittedName>
</protein>
<feature type="region of interest" description="Disordered" evidence="6">
    <location>
        <begin position="252"/>
        <end position="286"/>
    </location>
</feature>
<organism evidence="9 10">
    <name type="scientific">Coccidioides posadasii (strain C735)</name>
    <name type="common">Valley fever fungus</name>
    <dbReference type="NCBI Taxonomy" id="222929"/>
    <lineage>
        <taxon>Eukaryota</taxon>
        <taxon>Fungi</taxon>
        <taxon>Dikarya</taxon>
        <taxon>Ascomycota</taxon>
        <taxon>Pezizomycotina</taxon>
        <taxon>Eurotiomycetes</taxon>
        <taxon>Eurotiomycetidae</taxon>
        <taxon>Onygenales</taxon>
        <taxon>Onygenaceae</taxon>
        <taxon>Coccidioides</taxon>
    </lineage>
</organism>
<feature type="region of interest" description="Disordered" evidence="6">
    <location>
        <begin position="197"/>
        <end position="221"/>
    </location>
</feature>
<dbReference type="SUPFAM" id="SSF57701">
    <property type="entry name" value="Zn2/Cys6 DNA-binding domain"/>
    <property type="match status" value="1"/>
</dbReference>
<dbReference type="InterPro" id="IPR052780">
    <property type="entry name" value="AAA_Catabolism_Regulators"/>
</dbReference>
<evidence type="ECO:0000259" key="7">
    <source>
        <dbReference type="SMART" id="SM00066"/>
    </source>
</evidence>
<dbReference type="GO" id="GO:0000981">
    <property type="term" value="F:DNA-binding transcription factor activity, RNA polymerase II-specific"/>
    <property type="evidence" value="ECO:0007669"/>
    <property type="project" value="InterPro"/>
</dbReference>
<dbReference type="Pfam" id="PF04082">
    <property type="entry name" value="Fungal_trans"/>
    <property type="match status" value="1"/>
</dbReference>
<dbReference type="AlphaFoldDB" id="C5PAN8"/>
<reference evidence="9 10" key="1">
    <citation type="journal article" date="2009" name="Genome Res.">
        <title>Comparative genomic analyses of the human fungal pathogens Coccidioides and their relatives.</title>
        <authorList>
            <person name="Sharpton T.J."/>
            <person name="Stajich J.E."/>
            <person name="Rounsley S.D."/>
            <person name="Gardner M.J."/>
            <person name="Wortman J.R."/>
            <person name="Jordar V.S."/>
            <person name="Maiti R."/>
            <person name="Kodira C.D."/>
            <person name="Neafsey D.E."/>
            <person name="Zeng Q."/>
            <person name="Hung C.-Y."/>
            <person name="McMahan C."/>
            <person name="Muszewska A."/>
            <person name="Grynberg M."/>
            <person name="Mandel M.A."/>
            <person name="Kellner E.M."/>
            <person name="Barker B.M."/>
            <person name="Galgiani J.N."/>
            <person name="Orbach M.J."/>
            <person name="Kirkland T.N."/>
            <person name="Cole G.T."/>
            <person name="Henn M.R."/>
            <person name="Birren B.W."/>
            <person name="Taylor J.W."/>
        </authorList>
    </citation>
    <scope>NUCLEOTIDE SEQUENCE [LARGE SCALE GENOMIC DNA]</scope>
    <source>
        <strain evidence="10">C735</strain>
    </source>
</reference>
<evidence type="ECO:0000259" key="8">
    <source>
        <dbReference type="SMART" id="SM00906"/>
    </source>
</evidence>
<dbReference type="Proteomes" id="UP000009084">
    <property type="component" value="Unassembled WGS sequence"/>
</dbReference>